<evidence type="ECO:0000256" key="9">
    <source>
        <dbReference type="PROSITE-ProRule" id="PRU01373"/>
    </source>
</evidence>
<dbReference type="Pfam" id="PF01476">
    <property type="entry name" value="LysM"/>
    <property type="match status" value="1"/>
</dbReference>
<sequence length="277" mass="29988">MGKRLIIVVTITVLALAAVGFFVTSKLSKSGSNAANQSGAAKPPSEVQQLLDKAAAKAQSGELSEAEQIYSKFIEEHPDSNCVETAQKELEKVKMAILFSPMQTNYSVSYLVKPGDSLGKIAKQYNTTVELIKISNKLTSDVIHIGKKLRIVNAKFSILVNYSQNTLTLKLNDEALKVYHVSTGADNSTPKGEFKIVNKLVDPVWHKMGAVIPTGSPENILGSRWMGISEPGYGIHGTTQPESIGQHATAGCVRMINQDVEELYSIIPMGIDVTIVD</sequence>
<dbReference type="SUPFAM" id="SSF54106">
    <property type="entry name" value="LysM domain"/>
    <property type="match status" value="1"/>
</dbReference>
<keyword evidence="8 9" id="KW-0961">Cell wall biogenesis/degradation</keyword>
<comment type="similarity">
    <text evidence="2">Belongs to the YkuD family.</text>
</comment>
<feature type="active site" description="Nucleophile" evidence="9">
    <location>
        <position position="252"/>
    </location>
</feature>
<dbReference type="CDD" id="cd00118">
    <property type="entry name" value="LysM"/>
    <property type="match status" value="1"/>
</dbReference>
<evidence type="ECO:0000256" key="8">
    <source>
        <dbReference type="ARBA" id="ARBA00023316"/>
    </source>
</evidence>
<evidence type="ECO:0000313" key="12">
    <source>
        <dbReference type="EMBL" id="PIU41917.1"/>
    </source>
</evidence>
<evidence type="ECO:0000313" key="13">
    <source>
        <dbReference type="Proteomes" id="UP000230052"/>
    </source>
</evidence>
<dbReference type="CDD" id="cd16913">
    <property type="entry name" value="YkuD_like"/>
    <property type="match status" value="1"/>
</dbReference>
<dbReference type="Gene3D" id="3.10.350.10">
    <property type="entry name" value="LysM domain"/>
    <property type="match status" value="1"/>
</dbReference>
<dbReference type="InterPro" id="IPR036779">
    <property type="entry name" value="LysM_dom_sf"/>
</dbReference>
<feature type="domain" description="L,D-TPase catalytic" evidence="11">
    <location>
        <begin position="156"/>
        <end position="276"/>
    </location>
</feature>
<comment type="pathway">
    <text evidence="1 9">Cell wall biogenesis; peptidoglycan biosynthesis.</text>
</comment>
<dbReference type="SMART" id="SM00257">
    <property type="entry name" value="LysM"/>
    <property type="match status" value="1"/>
</dbReference>
<protein>
    <submittedName>
        <fullName evidence="12">Uncharacterized protein</fullName>
    </submittedName>
</protein>
<dbReference type="InterPro" id="IPR018392">
    <property type="entry name" value="LysM"/>
</dbReference>
<dbReference type="EMBL" id="PEWV01000028">
    <property type="protein sequence ID" value="PIU41917.1"/>
    <property type="molecule type" value="Genomic_DNA"/>
</dbReference>
<evidence type="ECO:0000259" key="10">
    <source>
        <dbReference type="PROSITE" id="PS51782"/>
    </source>
</evidence>
<dbReference type="Pfam" id="PF03734">
    <property type="entry name" value="YkuD"/>
    <property type="match status" value="1"/>
</dbReference>
<keyword evidence="4" id="KW-0808">Transferase</keyword>
<keyword evidence="6 9" id="KW-0133">Cell shape</keyword>
<evidence type="ECO:0000256" key="3">
    <source>
        <dbReference type="ARBA" id="ARBA00022676"/>
    </source>
</evidence>
<keyword evidence="5" id="KW-0378">Hydrolase</keyword>
<comment type="caution">
    <text evidence="12">The sequence shown here is derived from an EMBL/GenBank/DDBJ whole genome shotgun (WGS) entry which is preliminary data.</text>
</comment>
<evidence type="ECO:0000256" key="2">
    <source>
        <dbReference type="ARBA" id="ARBA00005992"/>
    </source>
</evidence>
<dbReference type="PANTHER" id="PTHR30582:SF24">
    <property type="entry name" value="L,D-TRANSPEPTIDASE ERFK_SRFK-RELATED"/>
    <property type="match status" value="1"/>
</dbReference>
<evidence type="ECO:0000256" key="7">
    <source>
        <dbReference type="ARBA" id="ARBA00022984"/>
    </source>
</evidence>
<dbReference type="SUPFAM" id="SSF141523">
    <property type="entry name" value="L,D-transpeptidase catalytic domain-like"/>
    <property type="match status" value="1"/>
</dbReference>
<dbReference type="GO" id="GO:0005576">
    <property type="term" value="C:extracellular region"/>
    <property type="evidence" value="ECO:0007669"/>
    <property type="project" value="TreeGrafter"/>
</dbReference>
<name>A0A2J0L5W3_9BACT</name>
<dbReference type="GO" id="GO:0071972">
    <property type="term" value="F:peptidoglycan L,D-transpeptidase activity"/>
    <property type="evidence" value="ECO:0007669"/>
    <property type="project" value="TreeGrafter"/>
</dbReference>
<dbReference type="UniPathway" id="UPA00219"/>
<dbReference type="Gene3D" id="2.40.440.10">
    <property type="entry name" value="L,D-transpeptidase catalytic domain-like"/>
    <property type="match status" value="1"/>
</dbReference>
<evidence type="ECO:0000256" key="4">
    <source>
        <dbReference type="ARBA" id="ARBA00022679"/>
    </source>
</evidence>
<keyword evidence="3" id="KW-0328">Glycosyltransferase</keyword>
<evidence type="ECO:0000256" key="6">
    <source>
        <dbReference type="ARBA" id="ARBA00022960"/>
    </source>
</evidence>
<dbReference type="InterPro" id="IPR005490">
    <property type="entry name" value="LD_TPept_cat_dom"/>
</dbReference>
<organism evidence="12 13">
    <name type="scientific">Candidatus Aquitaenariimonas noxiae</name>
    <dbReference type="NCBI Taxonomy" id="1974741"/>
    <lineage>
        <taxon>Bacteria</taxon>
        <taxon>Pseudomonadati</taxon>
        <taxon>Candidatus Omnitrophota</taxon>
        <taxon>Candidatus Aquitaenariimonas</taxon>
    </lineage>
</organism>
<evidence type="ECO:0000256" key="1">
    <source>
        <dbReference type="ARBA" id="ARBA00004752"/>
    </source>
</evidence>
<feature type="domain" description="LysM" evidence="10">
    <location>
        <begin position="108"/>
        <end position="151"/>
    </location>
</feature>
<dbReference type="Proteomes" id="UP000230052">
    <property type="component" value="Unassembled WGS sequence"/>
</dbReference>
<accession>A0A2J0L5W3</accession>
<evidence type="ECO:0000259" key="11">
    <source>
        <dbReference type="PROSITE" id="PS52029"/>
    </source>
</evidence>
<gene>
    <name evidence="12" type="ORF">COS99_03010</name>
</gene>
<dbReference type="InterPro" id="IPR038063">
    <property type="entry name" value="Transpep_catalytic_dom"/>
</dbReference>
<keyword evidence="7 9" id="KW-0573">Peptidoglycan synthesis</keyword>
<dbReference type="PROSITE" id="PS52029">
    <property type="entry name" value="LD_TPASE"/>
    <property type="match status" value="1"/>
</dbReference>
<reference evidence="12 13" key="1">
    <citation type="submission" date="2017-09" db="EMBL/GenBank/DDBJ databases">
        <title>Depth-based differentiation of microbial function through sediment-hosted aquifers and enrichment of novel symbionts in the deep terrestrial subsurface.</title>
        <authorList>
            <person name="Probst A.J."/>
            <person name="Ladd B."/>
            <person name="Jarett J.K."/>
            <person name="Geller-Mcgrath D.E."/>
            <person name="Sieber C.M."/>
            <person name="Emerson J.B."/>
            <person name="Anantharaman K."/>
            <person name="Thomas B.C."/>
            <person name="Malmstrom R."/>
            <person name="Stieglmeier M."/>
            <person name="Klingl A."/>
            <person name="Woyke T."/>
            <person name="Ryan C.M."/>
            <person name="Banfield J.F."/>
        </authorList>
    </citation>
    <scope>NUCLEOTIDE SEQUENCE [LARGE SCALE GENOMIC DNA]</scope>
    <source>
        <strain evidence="12">CG07_land_8_20_14_0_80_42_15</strain>
    </source>
</reference>
<proteinExistence type="inferred from homology"/>
<dbReference type="InterPro" id="IPR050979">
    <property type="entry name" value="LD-transpeptidase"/>
</dbReference>
<dbReference type="PANTHER" id="PTHR30582">
    <property type="entry name" value="L,D-TRANSPEPTIDASE"/>
    <property type="match status" value="1"/>
</dbReference>
<dbReference type="GO" id="GO:0071555">
    <property type="term" value="P:cell wall organization"/>
    <property type="evidence" value="ECO:0007669"/>
    <property type="project" value="UniProtKB-UniRule"/>
</dbReference>
<dbReference type="AlphaFoldDB" id="A0A2J0L5W3"/>
<dbReference type="PROSITE" id="PS51782">
    <property type="entry name" value="LYSM"/>
    <property type="match status" value="1"/>
</dbReference>
<feature type="active site" description="Proton donor/acceptor" evidence="9">
    <location>
        <position position="236"/>
    </location>
</feature>
<dbReference type="GO" id="GO:0008360">
    <property type="term" value="P:regulation of cell shape"/>
    <property type="evidence" value="ECO:0007669"/>
    <property type="project" value="UniProtKB-UniRule"/>
</dbReference>
<evidence type="ECO:0000256" key="5">
    <source>
        <dbReference type="ARBA" id="ARBA00022801"/>
    </source>
</evidence>
<dbReference type="GO" id="GO:0018104">
    <property type="term" value="P:peptidoglycan-protein cross-linking"/>
    <property type="evidence" value="ECO:0007669"/>
    <property type="project" value="TreeGrafter"/>
</dbReference>
<dbReference type="GO" id="GO:0016757">
    <property type="term" value="F:glycosyltransferase activity"/>
    <property type="evidence" value="ECO:0007669"/>
    <property type="project" value="UniProtKB-KW"/>
</dbReference>